<organism evidence="2 3">
    <name type="scientific">Saponaria officinalis</name>
    <name type="common">Common soapwort</name>
    <name type="synonym">Lychnis saponaria</name>
    <dbReference type="NCBI Taxonomy" id="3572"/>
    <lineage>
        <taxon>Eukaryota</taxon>
        <taxon>Viridiplantae</taxon>
        <taxon>Streptophyta</taxon>
        <taxon>Embryophyta</taxon>
        <taxon>Tracheophyta</taxon>
        <taxon>Spermatophyta</taxon>
        <taxon>Magnoliopsida</taxon>
        <taxon>eudicotyledons</taxon>
        <taxon>Gunneridae</taxon>
        <taxon>Pentapetalae</taxon>
        <taxon>Caryophyllales</taxon>
        <taxon>Caryophyllaceae</taxon>
        <taxon>Caryophylleae</taxon>
        <taxon>Saponaria</taxon>
    </lineage>
</organism>
<feature type="compositionally biased region" description="Low complexity" evidence="1">
    <location>
        <begin position="124"/>
        <end position="135"/>
    </location>
</feature>
<proteinExistence type="predicted"/>
<keyword evidence="3" id="KW-1185">Reference proteome</keyword>
<evidence type="ECO:0000256" key="1">
    <source>
        <dbReference type="SAM" id="MobiDB-lite"/>
    </source>
</evidence>
<accession>A0AAW1MRP8</accession>
<name>A0AAW1MRP8_SAPOF</name>
<reference evidence="2" key="1">
    <citation type="submission" date="2024-03" db="EMBL/GenBank/DDBJ databases">
        <title>WGS assembly of Saponaria officinalis var. Norfolk2.</title>
        <authorList>
            <person name="Jenkins J."/>
            <person name="Shu S."/>
            <person name="Grimwood J."/>
            <person name="Barry K."/>
            <person name="Goodstein D."/>
            <person name="Schmutz J."/>
            <person name="Leebens-Mack J."/>
            <person name="Osbourn A."/>
        </authorList>
    </citation>
    <scope>NUCLEOTIDE SEQUENCE [LARGE SCALE GENOMIC DNA]</scope>
    <source>
        <strain evidence="2">JIC</strain>
    </source>
</reference>
<evidence type="ECO:0000313" key="3">
    <source>
        <dbReference type="Proteomes" id="UP001443914"/>
    </source>
</evidence>
<dbReference type="Proteomes" id="UP001443914">
    <property type="component" value="Unassembled WGS sequence"/>
</dbReference>
<dbReference type="EMBL" id="JBDFQZ010000002">
    <property type="protein sequence ID" value="KAK9749100.1"/>
    <property type="molecule type" value="Genomic_DNA"/>
</dbReference>
<gene>
    <name evidence="2" type="ORF">RND81_02G102500</name>
</gene>
<feature type="region of interest" description="Disordered" evidence="1">
    <location>
        <begin position="101"/>
        <end position="137"/>
    </location>
</feature>
<evidence type="ECO:0000313" key="2">
    <source>
        <dbReference type="EMBL" id="KAK9749100.1"/>
    </source>
</evidence>
<comment type="caution">
    <text evidence="2">The sequence shown here is derived from an EMBL/GenBank/DDBJ whole genome shotgun (WGS) entry which is preliminary data.</text>
</comment>
<sequence length="184" mass="20273">MQKNKKSKSLRCAKHLWDQSSNIGVCATCLRHRLFSLPLQYHHTPPLNPPLPTLSSYIFRCKSDHYPQQSNKNLVKMTLNSDGKFALLKNLKSKSSKFTQNSRVSRVTSRNIGMSPASELAGESSSPVTRPRPSSGACKAACFRPLVSVGGGKLRFSGKIRVPATLKSTSTAAAKCRKPHRPHM</sequence>
<dbReference type="AlphaFoldDB" id="A0AAW1MRP8"/>
<protein>
    <submittedName>
        <fullName evidence="2">Uncharacterized protein</fullName>
    </submittedName>
</protein>
<feature type="compositionally biased region" description="Polar residues" evidence="1">
    <location>
        <begin position="101"/>
        <end position="112"/>
    </location>
</feature>